<organism evidence="1">
    <name type="scientific">hydrothermal vent metagenome</name>
    <dbReference type="NCBI Taxonomy" id="652676"/>
    <lineage>
        <taxon>unclassified sequences</taxon>
        <taxon>metagenomes</taxon>
        <taxon>ecological metagenomes</taxon>
    </lineage>
</organism>
<dbReference type="AlphaFoldDB" id="A0A3B1B302"/>
<evidence type="ECO:0008006" key="2">
    <source>
        <dbReference type="Google" id="ProtNLM"/>
    </source>
</evidence>
<name>A0A3B1B302_9ZZZZ</name>
<gene>
    <name evidence="1" type="ORF">MNBD_GAMMA24-184</name>
</gene>
<dbReference type="EMBL" id="UOFZ01000058">
    <property type="protein sequence ID" value="VAX12646.1"/>
    <property type="molecule type" value="Genomic_DNA"/>
</dbReference>
<proteinExistence type="predicted"/>
<evidence type="ECO:0000313" key="1">
    <source>
        <dbReference type="EMBL" id="VAX12646.1"/>
    </source>
</evidence>
<reference evidence="1" key="1">
    <citation type="submission" date="2018-06" db="EMBL/GenBank/DDBJ databases">
        <authorList>
            <person name="Zhirakovskaya E."/>
        </authorList>
    </citation>
    <scope>NUCLEOTIDE SEQUENCE</scope>
</reference>
<accession>A0A3B1B302</accession>
<protein>
    <recommendedName>
        <fullName evidence="2">Outer membrane protein beta-barrel domain-containing protein</fullName>
    </recommendedName>
</protein>
<sequence>MHSGNMRRRLFSFLLTAMVSASALADSMTAQLSNDNARFRYNMNGLGQSFGNLETSAGFLYTDNSTGKNSYLLDVGAFVRGESVEAPIIISIGGRIYAGKAQNYSVYAVGLGGDVTLAPESWSGFGIGAFFTIAPSVVAFGDSNGLVDYGATLNFEISPQASVQLGYQKIDVDIRTNNVGTINIDTGGFFAVHIKF</sequence>